<protein>
    <submittedName>
        <fullName evidence="1">Uncharacterized protein</fullName>
    </submittedName>
</protein>
<accession>A0AAN9GZL8</accession>
<gene>
    <name evidence="1" type="ORF">R3I93_014258</name>
</gene>
<dbReference type="AlphaFoldDB" id="A0AAN9GZL8"/>
<comment type="caution">
    <text evidence="1">The sequence shown here is derived from an EMBL/GenBank/DDBJ whole genome shotgun (WGS) entry which is preliminary data.</text>
</comment>
<sequence length="102" mass="11523">MDSREDSKTNESWEKRVPKLIRRDSMQQKPNMCLDAAGPEEFPSAESETVTEEGMYIDILMYIQVVLSSSALMQQSVTSQCVSICWTESCSARGRLSLECSF</sequence>
<keyword evidence="2" id="KW-1185">Reference proteome</keyword>
<dbReference type="Proteomes" id="UP001364617">
    <property type="component" value="Unassembled WGS sequence"/>
</dbReference>
<evidence type="ECO:0000313" key="2">
    <source>
        <dbReference type="Proteomes" id="UP001364617"/>
    </source>
</evidence>
<organism evidence="1 2">
    <name type="scientific">Phoxinus phoxinus</name>
    <name type="common">Eurasian minnow</name>
    <dbReference type="NCBI Taxonomy" id="58324"/>
    <lineage>
        <taxon>Eukaryota</taxon>
        <taxon>Metazoa</taxon>
        <taxon>Chordata</taxon>
        <taxon>Craniata</taxon>
        <taxon>Vertebrata</taxon>
        <taxon>Euteleostomi</taxon>
        <taxon>Actinopterygii</taxon>
        <taxon>Neopterygii</taxon>
        <taxon>Teleostei</taxon>
        <taxon>Ostariophysi</taxon>
        <taxon>Cypriniformes</taxon>
        <taxon>Leuciscidae</taxon>
        <taxon>Phoxininae</taxon>
        <taxon>Phoxinus</taxon>
    </lineage>
</organism>
<dbReference type="EMBL" id="JAYKXH010000015">
    <property type="protein sequence ID" value="KAK7143037.1"/>
    <property type="molecule type" value="Genomic_DNA"/>
</dbReference>
<proteinExistence type="predicted"/>
<name>A0AAN9GZL8_9TELE</name>
<evidence type="ECO:0000313" key="1">
    <source>
        <dbReference type="EMBL" id="KAK7143037.1"/>
    </source>
</evidence>
<reference evidence="1 2" key="1">
    <citation type="submission" date="2024-02" db="EMBL/GenBank/DDBJ databases">
        <title>Chromosome-level genome assembly of the Eurasian Minnow (Phoxinus phoxinus).</title>
        <authorList>
            <person name="Oriowo T.O."/>
            <person name="Martin S."/>
            <person name="Stange M."/>
            <person name="Chrysostomakis Y."/>
            <person name="Brown T."/>
            <person name="Winkler S."/>
            <person name="Kukowka S."/>
            <person name="Myers E.W."/>
            <person name="Bohne A."/>
        </authorList>
    </citation>
    <scope>NUCLEOTIDE SEQUENCE [LARGE SCALE GENOMIC DNA]</scope>
    <source>
        <strain evidence="1">ZFMK-TIS-60720</strain>
        <tissue evidence="1">Whole Organism</tissue>
    </source>
</reference>